<accession>A0A4S2MII6</accession>
<dbReference type="PANTHER" id="PTHR34693">
    <property type="entry name" value="PROTEIN PAR32"/>
    <property type="match status" value="1"/>
</dbReference>
<dbReference type="EMBL" id="ML220168">
    <property type="protein sequence ID" value="TGZ76716.1"/>
    <property type="molecule type" value="Genomic_DNA"/>
</dbReference>
<sequence length="151" mass="15874">MSTPRKSLDVPSAPLSRVISHNRGGAGNLIPVPPPPSTPTPPPPSADPTIPHLTSAVYTTGRGGQGNMTVNRDAEAARRAQDVEVGGEELGELGRREGGVVLAGRGGKGNVVREGEEREEGEDKGEDKGGKEERKKKRESWVGRVKAKLGV</sequence>
<dbReference type="Proteomes" id="UP000298138">
    <property type="component" value="Unassembled WGS sequence"/>
</dbReference>
<organism evidence="2 3">
    <name type="scientific">Ascodesmis nigricans</name>
    <dbReference type="NCBI Taxonomy" id="341454"/>
    <lineage>
        <taxon>Eukaryota</taxon>
        <taxon>Fungi</taxon>
        <taxon>Dikarya</taxon>
        <taxon>Ascomycota</taxon>
        <taxon>Pezizomycotina</taxon>
        <taxon>Pezizomycetes</taxon>
        <taxon>Pezizales</taxon>
        <taxon>Ascodesmidaceae</taxon>
        <taxon>Ascodesmis</taxon>
    </lineage>
</organism>
<proteinExistence type="predicted"/>
<reference evidence="2 3" key="1">
    <citation type="submission" date="2019-04" db="EMBL/GenBank/DDBJ databases">
        <title>Comparative genomics and transcriptomics to analyze fruiting body development in filamentous ascomycetes.</title>
        <authorList>
            <consortium name="DOE Joint Genome Institute"/>
            <person name="Lutkenhaus R."/>
            <person name="Traeger S."/>
            <person name="Breuer J."/>
            <person name="Kuo A."/>
            <person name="Lipzen A."/>
            <person name="Pangilinan J."/>
            <person name="Dilworth D."/>
            <person name="Sandor L."/>
            <person name="Poggeler S."/>
            <person name="Barry K."/>
            <person name="Grigoriev I.V."/>
            <person name="Nowrousian M."/>
        </authorList>
    </citation>
    <scope>NUCLEOTIDE SEQUENCE [LARGE SCALE GENOMIC DNA]</scope>
    <source>
        <strain evidence="2 3">CBS 389.68</strain>
    </source>
</reference>
<dbReference type="PANTHER" id="PTHR34693:SF1">
    <property type="entry name" value="PROTEIN PAR32"/>
    <property type="match status" value="1"/>
</dbReference>
<feature type="region of interest" description="Disordered" evidence="1">
    <location>
        <begin position="100"/>
        <end position="151"/>
    </location>
</feature>
<evidence type="ECO:0000313" key="3">
    <source>
        <dbReference type="Proteomes" id="UP000298138"/>
    </source>
</evidence>
<dbReference type="Pfam" id="PF12223">
    <property type="entry name" value="DUF3602"/>
    <property type="match status" value="1"/>
</dbReference>
<dbReference type="OrthoDB" id="3063476at2759"/>
<name>A0A4S2MII6_9PEZI</name>
<evidence type="ECO:0000256" key="1">
    <source>
        <dbReference type="SAM" id="MobiDB-lite"/>
    </source>
</evidence>
<feature type="compositionally biased region" description="Pro residues" evidence="1">
    <location>
        <begin position="31"/>
        <end position="46"/>
    </location>
</feature>
<dbReference type="InParanoid" id="A0A4S2MII6"/>
<gene>
    <name evidence="2" type="ORF">EX30DRAFT_375255</name>
</gene>
<dbReference type="InterPro" id="IPR053203">
    <property type="entry name" value="Cisplatin_resist-associated"/>
</dbReference>
<evidence type="ECO:0000313" key="2">
    <source>
        <dbReference type="EMBL" id="TGZ76716.1"/>
    </source>
</evidence>
<dbReference type="AlphaFoldDB" id="A0A4S2MII6"/>
<dbReference type="InterPro" id="IPR022024">
    <property type="entry name" value="DUF3602"/>
</dbReference>
<keyword evidence="3" id="KW-1185">Reference proteome</keyword>
<protein>
    <submittedName>
        <fullName evidence="2">Uncharacterized protein</fullName>
    </submittedName>
</protein>
<feature type="region of interest" description="Disordered" evidence="1">
    <location>
        <begin position="1"/>
        <end position="67"/>
    </location>
</feature>